<comment type="caution">
    <text evidence="1">The sequence shown here is derived from an EMBL/GenBank/DDBJ whole genome shotgun (WGS) entry which is preliminary data.</text>
</comment>
<evidence type="ECO:0000313" key="1">
    <source>
        <dbReference type="EMBL" id="TWU15864.1"/>
    </source>
</evidence>
<gene>
    <name evidence="1" type="ORF">Poly21_30660</name>
</gene>
<dbReference type="AlphaFoldDB" id="A0A5C6BYC2"/>
<reference evidence="1 2" key="1">
    <citation type="journal article" date="2020" name="Antonie Van Leeuwenhoek">
        <title>Rhodopirellula heiligendammensis sp. nov., Rhodopirellula pilleata sp. nov., and Rhodopirellula solitaria sp. nov. isolated from natural or artificial marine surfaces in Northern Germany and California, USA, and emended description of the genus Rhodopirellula.</title>
        <authorList>
            <person name="Kallscheuer N."/>
            <person name="Wiegand S."/>
            <person name="Jogler M."/>
            <person name="Boedeker C."/>
            <person name="Peeters S.H."/>
            <person name="Rast P."/>
            <person name="Heuer A."/>
            <person name="Jetten M.S.M."/>
            <person name="Rohde M."/>
            <person name="Jogler C."/>
        </authorList>
    </citation>
    <scope>NUCLEOTIDE SEQUENCE [LARGE SCALE GENOMIC DNA]</scope>
    <source>
        <strain evidence="1 2">Poly21</strain>
    </source>
</reference>
<organism evidence="1 2">
    <name type="scientific">Allorhodopirellula heiligendammensis</name>
    <dbReference type="NCBI Taxonomy" id="2714739"/>
    <lineage>
        <taxon>Bacteria</taxon>
        <taxon>Pseudomonadati</taxon>
        <taxon>Planctomycetota</taxon>
        <taxon>Planctomycetia</taxon>
        <taxon>Pirellulales</taxon>
        <taxon>Pirellulaceae</taxon>
        <taxon>Allorhodopirellula</taxon>
    </lineage>
</organism>
<name>A0A5C6BYC2_9BACT</name>
<accession>A0A5C6BYC2</accession>
<keyword evidence="2" id="KW-1185">Reference proteome</keyword>
<protein>
    <submittedName>
        <fullName evidence="1">Uncharacterized protein</fullName>
    </submittedName>
</protein>
<sequence>MAKGRFRVRRRRKNPLHQPYATRRVRFRYGGVWISALGAPFAAQMGGVAHAGLGTDVCGGALLTRKFGETYPSNWCFNPELTIFSREN</sequence>
<dbReference type="Proteomes" id="UP000319908">
    <property type="component" value="Unassembled WGS sequence"/>
</dbReference>
<evidence type="ECO:0000313" key="2">
    <source>
        <dbReference type="Proteomes" id="UP000319908"/>
    </source>
</evidence>
<proteinExistence type="predicted"/>
<dbReference type="EMBL" id="SJPU01000002">
    <property type="protein sequence ID" value="TWU15864.1"/>
    <property type="molecule type" value="Genomic_DNA"/>
</dbReference>